<organism evidence="1 2">
    <name type="scientific">Undibacterium oligocarboniphilum</name>
    <dbReference type="NCBI Taxonomy" id="666702"/>
    <lineage>
        <taxon>Bacteria</taxon>
        <taxon>Pseudomonadati</taxon>
        <taxon>Pseudomonadota</taxon>
        <taxon>Betaproteobacteria</taxon>
        <taxon>Burkholderiales</taxon>
        <taxon>Oxalobacteraceae</taxon>
        <taxon>Undibacterium</taxon>
    </lineage>
</organism>
<keyword evidence="2" id="KW-1185">Reference proteome</keyword>
<reference evidence="1 2" key="1">
    <citation type="submission" date="2020-06" db="EMBL/GenBank/DDBJ databases">
        <authorList>
            <person name="Qiu C."/>
            <person name="Liu Z."/>
        </authorList>
    </citation>
    <scope>NUCLEOTIDE SEQUENCE [LARGE SCALE GENOMIC DNA]</scope>
    <source>
        <strain evidence="1 2">EM 1</strain>
    </source>
</reference>
<name>A0A850QJQ4_9BURK</name>
<dbReference type="InterPro" id="IPR019587">
    <property type="entry name" value="Polyketide_cyclase/dehydratase"/>
</dbReference>
<evidence type="ECO:0000313" key="2">
    <source>
        <dbReference type="Proteomes" id="UP000588051"/>
    </source>
</evidence>
<dbReference type="AlphaFoldDB" id="A0A850QJQ4"/>
<dbReference type="SUPFAM" id="SSF55961">
    <property type="entry name" value="Bet v1-like"/>
    <property type="match status" value="1"/>
</dbReference>
<accession>A0A850QJQ4</accession>
<dbReference type="InterPro" id="IPR023393">
    <property type="entry name" value="START-like_dom_sf"/>
</dbReference>
<gene>
    <name evidence="1" type="ORF">HV832_07860</name>
</gene>
<proteinExistence type="predicted"/>
<dbReference type="RefSeq" id="WP_176803015.1">
    <property type="nucleotide sequence ID" value="NZ_JABXYJ010000004.1"/>
</dbReference>
<protein>
    <submittedName>
        <fullName evidence="1">SRPBCC family protein</fullName>
    </submittedName>
</protein>
<dbReference type="Gene3D" id="3.30.530.20">
    <property type="match status" value="1"/>
</dbReference>
<sequence length="177" mass="19936">MKAVRYTLGFLLLLVLVIVGLALLQPNHYSVSRSILIRAAPEKIYPLIATPRLWKNWSVWNQRDPAMQMQFSGPDSGQNASWEWKSKTQGNGGMRFTSAVPNRELAYELHFEGMGKPSTGTLRIEKTGDGCTVLWDMQGNTEGNLMMKLFQPFMDRMVGSDFDGGLKNLRKIVEQAP</sequence>
<dbReference type="Pfam" id="PF10604">
    <property type="entry name" value="Polyketide_cyc2"/>
    <property type="match status" value="1"/>
</dbReference>
<dbReference type="EMBL" id="JABXYJ010000004">
    <property type="protein sequence ID" value="NVO77745.1"/>
    <property type="molecule type" value="Genomic_DNA"/>
</dbReference>
<evidence type="ECO:0000313" key="1">
    <source>
        <dbReference type="EMBL" id="NVO77745.1"/>
    </source>
</evidence>
<dbReference type="Proteomes" id="UP000588051">
    <property type="component" value="Unassembled WGS sequence"/>
</dbReference>
<dbReference type="CDD" id="cd07818">
    <property type="entry name" value="SRPBCC_1"/>
    <property type="match status" value="1"/>
</dbReference>
<comment type="caution">
    <text evidence="1">The sequence shown here is derived from an EMBL/GenBank/DDBJ whole genome shotgun (WGS) entry which is preliminary data.</text>
</comment>